<evidence type="ECO:0000313" key="2">
    <source>
        <dbReference type="EMBL" id="APG78747.1"/>
    </source>
</evidence>
<feature type="region of interest" description="Disordered" evidence="1">
    <location>
        <begin position="144"/>
        <end position="168"/>
    </location>
</feature>
<protein>
    <submittedName>
        <fullName evidence="2">Putative X protein</fullName>
    </submittedName>
</protein>
<organism evidence="2">
    <name type="scientific">Wuhan House Fly Virus 1</name>
    <dbReference type="NCBI Taxonomy" id="1608104"/>
    <lineage>
        <taxon>Viruses</taxon>
        <taxon>Riboviria</taxon>
        <taxon>Orthornavirae</taxon>
        <taxon>Negarnaviricota</taxon>
        <taxon>Haploviricotina</taxon>
        <taxon>Monjiviricetes</taxon>
        <taxon>Mononegavirales</taxon>
        <taxon>Rhabdoviridae</taxon>
        <taxon>Alpharhabdovirinae</taxon>
        <taxon>Sigmavirus</taxon>
        <taxon>Sigmavirus wuhan</taxon>
    </lineage>
</organism>
<reference evidence="2" key="1">
    <citation type="journal article" date="2016" name="Nature">
        <title>Redefining the invertebrate RNA virosphere.</title>
        <authorList>
            <person name="Shi M."/>
            <person name="Lin X.D."/>
            <person name="Tian J.H."/>
            <person name="Chen L.J."/>
            <person name="Chen X."/>
            <person name="Li C.X."/>
            <person name="Qin X.C."/>
            <person name="Li J."/>
            <person name="Cao J.P."/>
            <person name="Eden J.S."/>
            <person name="Buchmann J."/>
            <person name="Wang W."/>
            <person name="Xu J."/>
            <person name="Holmes E.C."/>
            <person name="Zhang Y.Z."/>
        </authorList>
    </citation>
    <scope>NUCLEOTIDE SEQUENCE</scope>
    <source>
        <strain evidence="2">SCM39215</strain>
    </source>
</reference>
<feature type="compositionally biased region" description="Low complexity" evidence="1">
    <location>
        <begin position="156"/>
        <end position="167"/>
    </location>
</feature>
<accession>A0A1L3KMY6</accession>
<dbReference type="EMBL" id="KX884432">
    <property type="protein sequence ID" value="APG78747.1"/>
    <property type="molecule type" value="Viral_cRNA"/>
</dbReference>
<evidence type="ECO:0000256" key="1">
    <source>
        <dbReference type="SAM" id="MobiDB-lite"/>
    </source>
</evidence>
<feature type="compositionally biased region" description="Polar residues" evidence="1">
    <location>
        <begin position="144"/>
        <end position="155"/>
    </location>
</feature>
<proteinExistence type="predicted"/>
<name>A0A1L3KMY6_9RHAB</name>
<sequence>MGQFIPDLHFFIMKKTITNIHPKHTIQTDHAMHIKTIALVFLYLFSGCCVSVVLKIPCTISEETLSAYNTVVTEFQGTVNLSDPFSISQKVVLEFTNGSKTYLYTQVCETDSSEIRISHFIDTDNAANIYNKLVHKTPIVNPTNQYQMPSNLPLSTTTAKTPTTTTPDSKYELGFELSDEMDNSLEAPITVEPATLQNVSIKVSNTFTRHSMGKDLERDLRTLSPNFYDDDDDVPTAYQPKGSYFYNVQHSIRRFTRSTPGLASDKLNQMSRNLIRYSTAKQILAKRLFKMEKQEEQLITLFYASMLMAVRSPPYRCVNISVYTQVVECYADILSRPHGKRSHNRLLRYIFIEINVLQGRIASETELYDKYLWRISKTSQST</sequence>